<keyword evidence="3" id="KW-0560">Oxidoreductase</keyword>
<dbReference type="Gene3D" id="3.40.50.1970">
    <property type="match status" value="1"/>
</dbReference>
<gene>
    <name evidence="10" type="ORF">GHK45_19800</name>
</gene>
<dbReference type="PANTHER" id="PTHR11496:SF102">
    <property type="entry name" value="ALCOHOL DEHYDROGENASE 4"/>
    <property type="match status" value="1"/>
</dbReference>
<dbReference type="SUPFAM" id="SSF56796">
    <property type="entry name" value="Dehydroquinate synthase-like"/>
    <property type="match status" value="1"/>
</dbReference>
<dbReference type="Pfam" id="PF25137">
    <property type="entry name" value="ADH_Fe_C"/>
    <property type="match status" value="1"/>
</dbReference>
<dbReference type="GO" id="GO:0046872">
    <property type="term" value="F:metal ion binding"/>
    <property type="evidence" value="ECO:0007669"/>
    <property type="project" value="InterPro"/>
</dbReference>
<evidence type="ECO:0000313" key="10">
    <source>
        <dbReference type="EMBL" id="MQW05899.1"/>
    </source>
</evidence>
<comment type="similarity">
    <text evidence="2">Belongs to the iron-containing alcohol dehydrogenase family.</text>
</comment>
<evidence type="ECO:0000256" key="5">
    <source>
        <dbReference type="ARBA" id="ARBA00049243"/>
    </source>
</evidence>
<dbReference type="FunFam" id="3.40.50.1970:FF:000003">
    <property type="entry name" value="Alcohol dehydrogenase, iron-containing"/>
    <property type="match status" value="1"/>
</dbReference>
<sequence>MIDFTFHTPYILFEAGASCKIAGLLKGCKAAHVLLVTDKNVRAAGLTRKAEAAIAEAGIKLTVFEDVVAEPPWHVIETAADLCFERGCDAVLSIGGGSALDTAKLVAYLARNPDKLDDIYGVGLATGERLPLLLVPTTAGTGSEVTPIAIVTTPTNEKKAVTSTSLFPKWAILDPELTLGLPPHVTAAAGIDAMVHAIEAYTGKINKNPISDQLALKALALLAANLRKVCRDGSNLEARSEMLLGSMLAGMAFAHSPVAAVHALAYPIGAIFHVSHGLSNALVLPYVLEFNRSAAEALYAELSEVIDPGYRRQSDAADAAAFIAEIKAICRDCEVPGSLSAVGIGEGDLSKLAEDAMKQTRLLVNNPRELDYDQARAIYASALAGRGPAASG</sequence>
<evidence type="ECO:0000259" key="9">
    <source>
        <dbReference type="Pfam" id="PF25137"/>
    </source>
</evidence>
<dbReference type="InterPro" id="IPR039697">
    <property type="entry name" value="Alcohol_dehydrogenase_Fe"/>
</dbReference>
<dbReference type="CDD" id="cd08193">
    <property type="entry name" value="HVD"/>
    <property type="match status" value="1"/>
</dbReference>
<evidence type="ECO:0000256" key="7">
    <source>
        <dbReference type="ARBA" id="ARBA00076680"/>
    </source>
</evidence>
<comment type="catalytic activity">
    <reaction evidence="5">
        <text>a primary alcohol + NAD(+) = an aldehyde + NADH + H(+)</text>
        <dbReference type="Rhea" id="RHEA:10736"/>
        <dbReference type="ChEBI" id="CHEBI:15378"/>
        <dbReference type="ChEBI" id="CHEBI:15734"/>
        <dbReference type="ChEBI" id="CHEBI:17478"/>
        <dbReference type="ChEBI" id="CHEBI:57540"/>
        <dbReference type="ChEBI" id="CHEBI:57945"/>
        <dbReference type="EC" id="1.1.1.1"/>
    </reaction>
</comment>
<evidence type="ECO:0000259" key="8">
    <source>
        <dbReference type="Pfam" id="PF00465"/>
    </source>
</evidence>
<reference evidence="10" key="1">
    <citation type="journal article" date="2013" name="Genome Biol.">
        <title>Comparative genomics of the core and accessory genomes of 48 Sinorhizobium strains comprising five genospecies.</title>
        <authorList>
            <person name="Sugawara M."/>
            <person name="Epstein B."/>
            <person name="Badgley B.D."/>
            <person name="Unno T."/>
            <person name="Xu L."/>
            <person name="Reese J."/>
            <person name="Gyaneshwar P."/>
            <person name="Denny R."/>
            <person name="Mudge J."/>
            <person name="Bharti A.K."/>
            <person name="Farmer A.D."/>
            <person name="May G.D."/>
            <person name="Woodward J.E."/>
            <person name="Medigue C."/>
            <person name="Vallenet D."/>
            <person name="Lajus A."/>
            <person name="Rouy Z."/>
            <person name="Martinez-Vaz B."/>
            <person name="Tiffin P."/>
            <person name="Young N.D."/>
            <person name="Sadowsky M.J."/>
        </authorList>
    </citation>
    <scope>NUCLEOTIDE SEQUENCE</scope>
    <source>
        <strain evidence="10">M30</strain>
    </source>
</reference>
<evidence type="ECO:0000256" key="3">
    <source>
        <dbReference type="ARBA" id="ARBA00023002"/>
    </source>
</evidence>
<dbReference type="RefSeq" id="WP_153318482.1">
    <property type="nucleotide sequence ID" value="NZ_WISP01000149.1"/>
</dbReference>
<organism evidence="10">
    <name type="scientific">Rhizobium meliloti</name>
    <name type="common">Ensifer meliloti</name>
    <name type="synonym">Sinorhizobium meliloti</name>
    <dbReference type="NCBI Taxonomy" id="382"/>
    <lineage>
        <taxon>Bacteria</taxon>
        <taxon>Pseudomonadati</taxon>
        <taxon>Pseudomonadota</taxon>
        <taxon>Alphaproteobacteria</taxon>
        <taxon>Hyphomicrobiales</taxon>
        <taxon>Rhizobiaceae</taxon>
        <taxon>Sinorhizobium/Ensifer group</taxon>
        <taxon>Sinorhizobium</taxon>
    </lineage>
</organism>
<dbReference type="PANTHER" id="PTHR11496">
    <property type="entry name" value="ALCOHOL DEHYDROGENASE"/>
    <property type="match status" value="1"/>
</dbReference>
<evidence type="ECO:0000256" key="1">
    <source>
        <dbReference type="ARBA" id="ARBA00001962"/>
    </source>
</evidence>
<comment type="cofactor">
    <cofactor evidence="1">
        <name>Fe cation</name>
        <dbReference type="ChEBI" id="CHEBI:24875"/>
    </cofactor>
</comment>
<comment type="caution">
    <text evidence="10">The sequence shown here is derived from an EMBL/GenBank/DDBJ whole genome shotgun (WGS) entry which is preliminary data.</text>
</comment>
<dbReference type="InterPro" id="IPR056798">
    <property type="entry name" value="ADH_Fe_C"/>
</dbReference>
<comment type="catalytic activity">
    <reaction evidence="4">
        <text>a secondary alcohol + NAD(+) = a ketone + NADH + H(+)</text>
        <dbReference type="Rhea" id="RHEA:10740"/>
        <dbReference type="ChEBI" id="CHEBI:15378"/>
        <dbReference type="ChEBI" id="CHEBI:17087"/>
        <dbReference type="ChEBI" id="CHEBI:35681"/>
        <dbReference type="ChEBI" id="CHEBI:57540"/>
        <dbReference type="ChEBI" id="CHEBI:57945"/>
        <dbReference type="EC" id="1.1.1.1"/>
    </reaction>
</comment>
<evidence type="ECO:0000256" key="2">
    <source>
        <dbReference type="ARBA" id="ARBA00007358"/>
    </source>
</evidence>
<dbReference type="InterPro" id="IPR001670">
    <property type="entry name" value="ADH_Fe/GldA"/>
</dbReference>
<dbReference type="FunFam" id="1.20.1090.10:FF:000001">
    <property type="entry name" value="Aldehyde-alcohol dehydrogenase"/>
    <property type="match status" value="1"/>
</dbReference>
<dbReference type="Pfam" id="PF00465">
    <property type="entry name" value="Fe-ADH"/>
    <property type="match status" value="1"/>
</dbReference>
<name>A0A6A7ZUQ2_RHIML</name>
<feature type="domain" description="Fe-containing alcohol dehydrogenase-like C-terminal" evidence="9">
    <location>
        <begin position="186"/>
        <end position="382"/>
    </location>
</feature>
<evidence type="ECO:0000256" key="4">
    <source>
        <dbReference type="ARBA" id="ARBA00049164"/>
    </source>
</evidence>
<proteinExistence type="inferred from homology"/>
<dbReference type="Gene3D" id="1.20.1090.10">
    <property type="entry name" value="Dehydroquinate synthase-like - alpha domain"/>
    <property type="match status" value="1"/>
</dbReference>
<dbReference type="GO" id="GO:0004022">
    <property type="term" value="F:alcohol dehydrogenase (NAD+) activity"/>
    <property type="evidence" value="ECO:0007669"/>
    <property type="project" value="UniProtKB-EC"/>
</dbReference>
<protein>
    <recommendedName>
        <fullName evidence="6">Alcohol dehydrogenase 2</fullName>
    </recommendedName>
    <alternativeName>
        <fullName evidence="7">Alcohol dehydrogenase II</fullName>
    </alternativeName>
</protein>
<dbReference type="EMBL" id="WISP01000149">
    <property type="protein sequence ID" value="MQW05899.1"/>
    <property type="molecule type" value="Genomic_DNA"/>
</dbReference>
<dbReference type="AlphaFoldDB" id="A0A6A7ZUQ2"/>
<accession>A0A6A7ZUQ2</accession>
<evidence type="ECO:0000256" key="6">
    <source>
        <dbReference type="ARBA" id="ARBA00074848"/>
    </source>
</evidence>
<feature type="domain" description="Alcohol dehydrogenase iron-type/glycerol dehydrogenase GldA" evidence="8">
    <location>
        <begin position="11"/>
        <end position="175"/>
    </location>
</feature>